<protein>
    <submittedName>
        <fullName evidence="1">Uncharacterized protein</fullName>
    </submittedName>
</protein>
<dbReference type="Proteomes" id="UP001460270">
    <property type="component" value="Unassembled WGS sequence"/>
</dbReference>
<comment type="caution">
    <text evidence="1">The sequence shown here is derived from an EMBL/GenBank/DDBJ whole genome shotgun (WGS) entry which is preliminary data.</text>
</comment>
<dbReference type="AlphaFoldDB" id="A0AAW0NG98"/>
<organism evidence="1 2">
    <name type="scientific">Mugilogobius chulae</name>
    <name type="common">yellowstripe goby</name>
    <dbReference type="NCBI Taxonomy" id="88201"/>
    <lineage>
        <taxon>Eukaryota</taxon>
        <taxon>Metazoa</taxon>
        <taxon>Chordata</taxon>
        <taxon>Craniata</taxon>
        <taxon>Vertebrata</taxon>
        <taxon>Euteleostomi</taxon>
        <taxon>Actinopterygii</taxon>
        <taxon>Neopterygii</taxon>
        <taxon>Teleostei</taxon>
        <taxon>Neoteleostei</taxon>
        <taxon>Acanthomorphata</taxon>
        <taxon>Gobiaria</taxon>
        <taxon>Gobiiformes</taxon>
        <taxon>Gobioidei</taxon>
        <taxon>Gobiidae</taxon>
        <taxon>Gobionellinae</taxon>
        <taxon>Mugilogobius</taxon>
    </lineage>
</organism>
<evidence type="ECO:0000313" key="2">
    <source>
        <dbReference type="Proteomes" id="UP001460270"/>
    </source>
</evidence>
<sequence length="111" mass="12230">MPEFGASSPPAAASGSHHLYRYQPLQFTNPSIKRVIIDSQIARAATSGMLREGIGDALMDMFLEVRGNPEEIYADRGRTCKLHIERLGLSGNRTFLCRRLVAVSALLSINK</sequence>
<keyword evidence="2" id="KW-1185">Reference proteome</keyword>
<gene>
    <name evidence="1" type="ORF">WMY93_020148</name>
</gene>
<dbReference type="EMBL" id="JBBPFD010000014">
    <property type="protein sequence ID" value="KAK7899295.1"/>
    <property type="molecule type" value="Genomic_DNA"/>
</dbReference>
<accession>A0AAW0NG98</accession>
<reference evidence="2" key="1">
    <citation type="submission" date="2024-04" db="EMBL/GenBank/DDBJ databases">
        <title>Salinicola lusitanus LLJ914,a marine bacterium isolated from the Okinawa Trough.</title>
        <authorList>
            <person name="Li J."/>
        </authorList>
    </citation>
    <scope>NUCLEOTIDE SEQUENCE [LARGE SCALE GENOMIC DNA]</scope>
</reference>
<proteinExistence type="predicted"/>
<name>A0AAW0NG98_9GOBI</name>
<evidence type="ECO:0000313" key="1">
    <source>
        <dbReference type="EMBL" id="KAK7899295.1"/>
    </source>
</evidence>